<evidence type="ECO:0000313" key="1">
    <source>
        <dbReference type="EMBL" id="RPE00860.1"/>
    </source>
</evidence>
<reference evidence="1 2" key="1">
    <citation type="submission" date="2018-11" db="EMBL/GenBank/DDBJ databases">
        <title>Aureibaculum marinum gen. nov., sp. nov., a member of the family Flavobacteriaceae isolated from the Bohai Sea.</title>
        <authorList>
            <person name="Ji X."/>
        </authorList>
    </citation>
    <scope>NUCLEOTIDE SEQUENCE [LARGE SCALE GENOMIC DNA]</scope>
    <source>
        <strain evidence="1 2">BH-SD17</strain>
    </source>
</reference>
<proteinExistence type="predicted"/>
<dbReference type="EMBL" id="RPFJ01000001">
    <property type="protein sequence ID" value="RPE00860.1"/>
    <property type="molecule type" value="Genomic_DNA"/>
</dbReference>
<sequence>MIGMASIIACQPDDFDNGNGLATVPSNLEITAIPVGQNTDNPYGDGSGTVNFTATASDVITYKYIYNGQEIMAPAGKATLVFSTSGVNSYDVTVEAYGAGGVSTSKTITVEVLSIYVAPDDLLEMLHGDGEKTWRIKAESNGHFGVGPANETTPVWWAASPNDKAGVGAYDDRITFKSDGTLTYVTNGDIYGQAAPLDADYGISWETNSDGEYANYPVDDFTDTWTLSAPDGQETLTFNGKGFHGFYVGGNHSYTILSRSENEMTLRTVGSDGNGWFCILTSEE</sequence>
<gene>
    <name evidence="1" type="ORF">EGM88_00480</name>
</gene>
<name>A0A3N4PAV9_9FLAO</name>
<dbReference type="Proteomes" id="UP000270856">
    <property type="component" value="Unassembled WGS sequence"/>
</dbReference>
<dbReference type="AlphaFoldDB" id="A0A3N4PAV9"/>
<organism evidence="1 2">
    <name type="scientific">Aureibaculum marinum</name>
    <dbReference type="NCBI Taxonomy" id="2487930"/>
    <lineage>
        <taxon>Bacteria</taxon>
        <taxon>Pseudomonadati</taxon>
        <taxon>Bacteroidota</taxon>
        <taxon>Flavobacteriia</taxon>
        <taxon>Flavobacteriales</taxon>
        <taxon>Flavobacteriaceae</taxon>
        <taxon>Aureibaculum</taxon>
    </lineage>
</organism>
<comment type="caution">
    <text evidence="1">The sequence shown here is derived from an EMBL/GenBank/DDBJ whole genome shotgun (WGS) entry which is preliminary data.</text>
</comment>
<accession>A0A3N4PAV9</accession>
<evidence type="ECO:0000313" key="2">
    <source>
        <dbReference type="Proteomes" id="UP000270856"/>
    </source>
</evidence>
<keyword evidence="2" id="KW-1185">Reference proteome</keyword>
<protein>
    <submittedName>
        <fullName evidence="1">Glucan endo-1,3-beta-D-glucosidase</fullName>
    </submittedName>
</protein>
<dbReference type="CDD" id="cd00146">
    <property type="entry name" value="PKD"/>
    <property type="match status" value="1"/>
</dbReference>